<keyword evidence="1" id="KW-0808">Transferase</keyword>
<dbReference type="SUPFAM" id="SSF53850">
    <property type="entry name" value="Periplasmic binding protein-like II"/>
    <property type="match status" value="1"/>
</dbReference>
<dbReference type="PANTHER" id="PTHR30024:SF42">
    <property type="entry name" value="ALIPHATIC SULFONATES-BINDING PROTEIN-RELATED"/>
    <property type="match status" value="1"/>
</dbReference>
<proteinExistence type="predicted"/>
<evidence type="ECO:0000313" key="1">
    <source>
        <dbReference type="EMBL" id="KIF81706.1"/>
    </source>
</evidence>
<protein>
    <submittedName>
        <fullName evidence="1">Myristoyl transferase</fullName>
    </submittedName>
</protein>
<reference evidence="1 2" key="1">
    <citation type="submission" date="2014-12" db="EMBL/GenBank/DDBJ databases">
        <title>Denitrispirillum autotrophicum gen. nov., sp. nov., Denitrifying, Facultatively Autotrophic Bacteria Isolated from Rice Paddy Soil.</title>
        <authorList>
            <person name="Ishii S."/>
            <person name="Ashida N."/>
            <person name="Ohno H."/>
            <person name="Otsuka S."/>
            <person name="Yokota A."/>
            <person name="Senoo K."/>
        </authorList>
    </citation>
    <scope>NUCLEOTIDE SEQUENCE [LARGE SCALE GENOMIC DNA]</scope>
    <source>
        <strain evidence="1 2">TSA66</strain>
    </source>
</reference>
<dbReference type="GO" id="GO:0016740">
    <property type="term" value="F:transferase activity"/>
    <property type="evidence" value="ECO:0007669"/>
    <property type="project" value="UniProtKB-KW"/>
</dbReference>
<dbReference type="STRING" id="709839.TSA66_14365"/>
<dbReference type="Proteomes" id="UP000031572">
    <property type="component" value="Unassembled WGS sequence"/>
</dbReference>
<dbReference type="Pfam" id="PF13379">
    <property type="entry name" value="NMT1_2"/>
    <property type="match status" value="1"/>
</dbReference>
<name>A0A0C2BUI8_9BURK</name>
<dbReference type="Gene3D" id="3.40.190.10">
    <property type="entry name" value="Periplasmic binding protein-like II"/>
    <property type="match status" value="2"/>
</dbReference>
<dbReference type="PANTHER" id="PTHR30024">
    <property type="entry name" value="ALIPHATIC SULFONATES-BINDING PROTEIN-RELATED"/>
    <property type="match status" value="1"/>
</dbReference>
<comment type="caution">
    <text evidence="1">The sequence shown here is derived from an EMBL/GenBank/DDBJ whole genome shotgun (WGS) entry which is preliminary data.</text>
</comment>
<keyword evidence="2" id="KW-1185">Reference proteome</keyword>
<gene>
    <name evidence="1" type="ORF">TSA66_14365</name>
</gene>
<accession>A0A0C2BUI8</accession>
<evidence type="ECO:0000313" key="2">
    <source>
        <dbReference type="Proteomes" id="UP000031572"/>
    </source>
</evidence>
<dbReference type="AlphaFoldDB" id="A0A0C2BUI8"/>
<sequence length="352" mass="38689">MRTLARDQRPKASSQCQYRRHAMTLKGLRAILSFPILALASAAIAPAAAQAADLVRLGNLKFAHYGAVAYMKEIAPKCNLKIEERVFAKGLDIVPAIIAGEIDVSASALEAAISGRASGVPVYLVGGFAKGGVRIVGRPDLNLHSIADLKGKKVGVTRGGPQEILLFTELAKSKLSWSDKPGKDVQIVYMGYPDLNQALMAKEIDAMSQSEPYATQSVHKKYGAEIMKPYDTPLGEPVRALVMTEKMYKERRDVAARFMQCFVMATRQFIADGKLAEKYVRESMFKNQVTSDDYQDAMNNASFTESITTDHVQMTTDYMVKYNIGRMAAPPVAKDWVKLDLLEAAQKSVRSN</sequence>
<organism evidence="1 2">
    <name type="scientific">Noviherbaspirillum autotrophicum</name>
    <dbReference type="NCBI Taxonomy" id="709839"/>
    <lineage>
        <taxon>Bacteria</taxon>
        <taxon>Pseudomonadati</taxon>
        <taxon>Pseudomonadota</taxon>
        <taxon>Betaproteobacteria</taxon>
        <taxon>Burkholderiales</taxon>
        <taxon>Oxalobacteraceae</taxon>
        <taxon>Noviherbaspirillum</taxon>
    </lineage>
</organism>
<dbReference type="EMBL" id="JWJG01000028">
    <property type="protein sequence ID" value="KIF81706.1"/>
    <property type="molecule type" value="Genomic_DNA"/>
</dbReference>